<feature type="domain" description="C2" evidence="2">
    <location>
        <begin position="591"/>
        <end position="707"/>
    </location>
</feature>
<dbReference type="InterPro" id="IPR035892">
    <property type="entry name" value="C2_domain_sf"/>
</dbReference>
<reference evidence="3 5" key="1">
    <citation type="journal article" date="2012" name="Nature">
        <title>Algal genomes reveal evolutionary mosaicism and the fate of nucleomorphs.</title>
        <authorList>
            <consortium name="DOE Joint Genome Institute"/>
            <person name="Curtis B.A."/>
            <person name="Tanifuji G."/>
            <person name="Burki F."/>
            <person name="Gruber A."/>
            <person name="Irimia M."/>
            <person name="Maruyama S."/>
            <person name="Arias M.C."/>
            <person name="Ball S.G."/>
            <person name="Gile G.H."/>
            <person name="Hirakawa Y."/>
            <person name="Hopkins J.F."/>
            <person name="Kuo A."/>
            <person name="Rensing S.A."/>
            <person name="Schmutz J."/>
            <person name="Symeonidi A."/>
            <person name="Elias M."/>
            <person name="Eveleigh R.J."/>
            <person name="Herman E.K."/>
            <person name="Klute M.J."/>
            <person name="Nakayama T."/>
            <person name="Obornik M."/>
            <person name="Reyes-Prieto A."/>
            <person name="Armbrust E.V."/>
            <person name="Aves S.J."/>
            <person name="Beiko R.G."/>
            <person name="Coutinho P."/>
            <person name="Dacks J.B."/>
            <person name="Durnford D.G."/>
            <person name="Fast N.M."/>
            <person name="Green B.R."/>
            <person name="Grisdale C.J."/>
            <person name="Hempel F."/>
            <person name="Henrissat B."/>
            <person name="Hoppner M.P."/>
            <person name="Ishida K."/>
            <person name="Kim E."/>
            <person name="Koreny L."/>
            <person name="Kroth P.G."/>
            <person name="Liu Y."/>
            <person name="Malik S.B."/>
            <person name="Maier U.G."/>
            <person name="McRose D."/>
            <person name="Mock T."/>
            <person name="Neilson J.A."/>
            <person name="Onodera N.T."/>
            <person name="Poole A.M."/>
            <person name="Pritham E.J."/>
            <person name="Richards T.A."/>
            <person name="Rocap G."/>
            <person name="Roy S.W."/>
            <person name="Sarai C."/>
            <person name="Schaack S."/>
            <person name="Shirato S."/>
            <person name="Slamovits C.H."/>
            <person name="Spencer D.F."/>
            <person name="Suzuki S."/>
            <person name="Worden A.Z."/>
            <person name="Zauner S."/>
            <person name="Barry K."/>
            <person name="Bell C."/>
            <person name="Bharti A.K."/>
            <person name="Crow J.A."/>
            <person name="Grimwood J."/>
            <person name="Kramer R."/>
            <person name="Lindquist E."/>
            <person name="Lucas S."/>
            <person name="Salamov A."/>
            <person name="McFadden G.I."/>
            <person name="Lane C.E."/>
            <person name="Keeling P.J."/>
            <person name="Gray M.W."/>
            <person name="Grigoriev I.V."/>
            <person name="Archibald J.M."/>
        </authorList>
    </citation>
    <scope>NUCLEOTIDE SEQUENCE</scope>
    <source>
        <strain evidence="3 5">CCMP2712</strain>
    </source>
</reference>
<dbReference type="eggNOG" id="KOG1032">
    <property type="taxonomic scope" value="Eukaryota"/>
</dbReference>
<dbReference type="RefSeq" id="XP_005835659.1">
    <property type="nucleotide sequence ID" value="XM_005835602.1"/>
</dbReference>
<feature type="region of interest" description="Disordered" evidence="1">
    <location>
        <begin position="503"/>
        <end position="539"/>
    </location>
</feature>
<dbReference type="EnsemblProtists" id="EKX48679">
    <property type="protein sequence ID" value="EKX48679"/>
    <property type="gene ID" value="GUITHDRAFT_136378"/>
</dbReference>
<dbReference type="Gene3D" id="2.60.40.150">
    <property type="entry name" value="C2 domain"/>
    <property type="match status" value="1"/>
</dbReference>
<dbReference type="SMART" id="SM00239">
    <property type="entry name" value="C2"/>
    <property type="match status" value="1"/>
</dbReference>
<evidence type="ECO:0000313" key="5">
    <source>
        <dbReference type="Proteomes" id="UP000011087"/>
    </source>
</evidence>
<feature type="compositionally biased region" description="Polar residues" evidence="1">
    <location>
        <begin position="842"/>
        <end position="857"/>
    </location>
</feature>
<dbReference type="Proteomes" id="UP000011087">
    <property type="component" value="Unassembled WGS sequence"/>
</dbReference>
<feature type="region of interest" description="Disordered" evidence="1">
    <location>
        <begin position="1026"/>
        <end position="1123"/>
    </location>
</feature>
<feature type="compositionally biased region" description="Basic and acidic residues" evidence="1">
    <location>
        <begin position="580"/>
        <end position="593"/>
    </location>
</feature>
<feature type="compositionally biased region" description="Gly residues" evidence="1">
    <location>
        <begin position="14"/>
        <end position="33"/>
    </location>
</feature>
<reference evidence="5" key="2">
    <citation type="submission" date="2012-11" db="EMBL/GenBank/DDBJ databases">
        <authorList>
            <person name="Kuo A."/>
            <person name="Curtis B.A."/>
            <person name="Tanifuji G."/>
            <person name="Burki F."/>
            <person name="Gruber A."/>
            <person name="Irimia M."/>
            <person name="Maruyama S."/>
            <person name="Arias M.C."/>
            <person name="Ball S.G."/>
            <person name="Gile G.H."/>
            <person name="Hirakawa Y."/>
            <person name="Hopkins J.F."/>
            <person name="Rensing S.A."/>
            <person name="Schmutz J."/>
            <person name="Symeonidi A."/>
            <person name="Elias M."/>
            <person name="Eveleigh R.J."/>
            <person name="Herman E.K."/>
            <person name="Klute M.J."/>
            <person name="Nakayama T."/>
            <person name="Obornik M."/>
            <person name="Reyes-Prieto A."/>
            <person name="Armbrust E.V."/>
            <person name="Aves S.J."/>
            <person name="Beiko R.G."/>
            <person name="Coutinho P."/>
            <person name="Dacks J.B."/>
            <person name="Durnford D.G."/>
            <person name="Fast N.M."/>
            <person name="Green B.R."/>
            <person name="Grisdale C."/>
            <person name="Hempe F."/>
            <person name="Henrissat B."/>
            <person name="Hoppner M.P."/>
            <person name="Ishida K.-I."/>
            <person name="Kim E."/>
            <person name="Koreny L."/>
            <person name="Kroth P.G."/>
            <person name="Liu Y."/>
            <person name="Malik S.-B."/>
            <person name="Maier U.G."/>
            <person name="McRose D."/>
            <person name="Mock T."/>
            <person name="Neilson J.A."/>
            <person name="Onodera N.T."/>
            <person name="Poole A.M."/>
            <person name="Pritham E.J."/>
            <person name="Richards T.A."/>
            <person name="Rocap G."/>
            <person name="Roy S.W."/>
            <person name="Sarai C."/>
            <person name="Schaack S."/>
            <person name="Shirato S."/>
            <person name="Slamovits C.H."/>
            <person name="Spencer D.F."/>
            <person name="Suzuki S."/>
            <person name="Worden A.Z."/>
            <person name="Zauner S."/>
            <person name="Barry K."/>
            <person name="Bell C."/>
            <person name="Bharti A.K."/>
            <person name="Crow J.A."/>
            <person name="Grimwood J."/>
            <person name="Kramer R."/>
            <person name="Lindquist E."/>
            <person name="Lucas S."/>
            <person name="Salamov A."/>
            <person name="McFadden G.I."/>
            <person name="Lane C.E."/>
            <person name="Keeling P.J."/>
            <person name="Gray M.W."/>
            <person name="Grigoriev I.V."/>
            <person name="Archibald J.M."/>
        </authorList>
    </citation>
    <scope>NUCLEOTIDE SEQUENCE</scope>
    <source>
        <strain evidence="5">CCMP2712</strain>
    </source>
</reference>
<feature type="region of interest" description="Disordered" evidence="1">
    <location>
        <begin position="553"/>
        <end position="598"/>
    </location>
</feature>
<dbReference type="AlphaFoldDB" id="L1JKL8"/>
<feature type="compositionally biased region" description="Acidic residues" evidence="1">
    <location>
        <begin position="965"/>
        <end position="975"/>
    </location>
</feature>
<proteinExistence type="predicted"/>
<feature type="region of interest" description="Disordered" evidence="1">
    <location>
        <begin position="813"/>
        <end position="1011"/>
    </location>
</feature>
<dbReference type="KEGG" id="gtt:GUITHDRAFT_136378"/>
<keyword evidence="5" id="KW-1185">Reference proteome</keyword>
<dbReference type="EMBL" id="JH992984">
    <property type="protein sequence ID" value="EKX48679.1"/>
    <property type="molecule type" value="Genomic_DNA"/>
</dbReference>
<dbReference type="SUPFAM" id="SSF49562">
    <property type="entry name" value="C2 domain (Calcium/lipid-binding domain, CaLB)"/>
    <property type="match status" value="1"/>
</dbReference>
<protein>
    <recommendedName>
        <fullName evidence="2">C2 domain-containing protein</fullName>
    </recommendedName>
</protein>
<dbReference type="PaxDb" id="55529-EKX48679"/>
<evidence type="ECO:0000313" key="4">
    <source>
        <dbReference type="EnsemblProtists" id="EKX48679"/>
    </source>
</evidence>
<dbReference type="CDD" id="cd00030">
    <property type="entry name" value="C2"/>
    <property type="match status" value="1"/>
</dbReference>
<gene>
    <name evidence="3" type="ORF">GUITHDRAFT_136378</name>
</gene>
<sequence>MATVPLSAWALQGLVGGGGKGGTRRGGGEGKGGMSMTAASRGRGRPDHSNMNSKAPWWAEEVALESLTYREEEKERWARQEVARLAEDQEQKRRMHEISFLQMRERKERLAAHSLAIEMEEQERQRRIQQRENAARESLMEQEKDHLASVQSYLDERERQINENSDNKKILVNRALEREKRRRMATDLVSKTKHPDDTAIPTISSSSLLAMILNKNYLQDGLKEIEFKIPKSRSDENVSYQRVVQEQTKTVPFTSPERGGRKAFQSSTEDTAVPAPPVNSPMNSQGRPVTPKTEFSRRLRAKLSLQESWEMKISEMQLDLASEVAEDVWFLIRVSASNSFARTTRRMRASRRMVWGDAIEVSVADSSNFLTLFVYQYGEEGGDVDDFVALASATVEVKDVVGGSVTRQIRLTEDGLVANSVNHLKDATLKVKLEDTGALGDSGTSQLGMSGSCDESSVNFPAAFDLEHFTAKIVDLDQMQGWSVSRVDGNDAEERWLALDLAQQHSSPAESKESSSQGNDALSLSPPAGGESPQEQEQDKDVLMPETCTAQMVEPFGKRPGPLQVDDAPKEVEDFPTSHAADEAERSVVDKKGPPSVKHAVARKQTPRKLNVLISYAENLPSMDKLGKCDPYVTITMGKEVRKTKTVKDCHDPIFRESFEFWLYEAQEQLVLTVMDWNSLFKDEVIGTGSVSLSNEEMRRRQIVVPLLRPDGSRLTREGGGGENEETMASIVIDLSTRPADDSFASPSISKQAAAAASPVEVENVFSPVELQEQESRVSPKALLSSSLAAASSLQHPSAPLFPVPKLQLYGAKGSQVPEEPAQQKAKTFPPPPQTNSPTAPHLSTTIGKQETVTAVNEQDEERARFDSSDKNSRDEAGTVLGMEKPEAERKHLSNAKGEIAHADSKLEGRAGRKQQQQQQQQQMEEGTMRDMKGRRSYKSGMTAALIKQFDASRFSNDDHRKDNEEEENAEEEVEAAAGKVPPEPLRSSAAKTAYPPARAEGRKNTALKANPWFVSKLVRQALEEEYEQVARGGTSSSEDDDEDEEEDDDDDEHVLSATKPVGRIPSSSSSEVEEGSRRTRILAGVSQPNDSDAPALRLSARGARPQGAHDGKKPKSMKITEDEEIATTASRMIANIRARLGQKDGKL</sequence>
<feature type="region of interest" description="Disordered" evidence="1">
    <location>
        <begin position="251"/>
        <end position="295"/>
    </location>
</feature>
<dbReference type="InterPro" id="IPR000008">
    <property type="entry name" value="C2_dom"/>
</dbReference>
<dbReference type="Pfam" id="PF00168">
    <property type="entry name" value="C2"/>
    <property type="match status" value="1"/>
</dbReference>
<evidence type="ECO:0000259" key="2">
    <source>
        <dbReference type="PROSITE" id="PS50004"/>
    </source>
</evidence>
<dbReference type="PANTHER" id="PTHR47264">
    <property type="entry name" value="OS01G0128800 PROTEIN"/>
    <property type="match status" value="1"/>
</dbReference>
<dbReference type="GeneID" id="17305547"/>
<organism evidence="3">
    <name type="scientific">Guillardia theta (strain CCMP2712)</name>
    <name type="common">Cryptophyte</name>
    <dbReference type="NCBI Taxonomy" id="905079"/>
    <lineage>
        <taxon>Eukaryota</taxon>
        <taxon>Cryptophyceae</taxon>
        <taxon>Pyrenomonadales</taxon>
        <taxon>Geminigeraceae</taxon>
        <taxon>Guillardia</taxon>
    </lineage>
</organism>
<reference evidence="4" key="3">
    <citation type="submission" date="2016-03" db="UniProtKB">
        <authorList>
            <consortium name="EnsemblProtists"/>
        </authorList>
    </citation>
    <scope>IDENTIFICATION</scope>
</reference>
<feature type="compositionally biased region" description="Acidic residues" evidence="1">
    <location>
        <begin position="1038"/>
        <end position="1053"/>
    </location>
</feature>
<feature type="compositionally biased region" description="Basic and acidic residues" evidence="1">
    <location>
        <begin position="899"/>
        <end position="911"/>
    </location>
</feature>
<feature type="compositionally biased region" description="Basic and acidic residues" evidence="1">
    <location>
        <begin position="862"/>
        <end position="877"/>
    </location>
</feature>
<dbReference type="HOGENOM" id="CLU_276881_0_0_1"/>
<dbReference type="PANTHER" id="PTHR47264:SF3">
    <property type="entry name" value="SYNAPTOTAGMIN-5 ISOFORM X1"/>
    <property type="match status" value="1"/>
</dbReference>
<evidence type="ECO:0000256" key="1">
    <source>
        <dbReference type="SAM" id="MobiDB-lite"/>
    </source>
</evidence>
<feature type="region of interest" description="Disordered" evidence="1">
    <location>
        <begin position="14"/>
        <end position="53"/>
    </location>
</feature>
<name>L1JKL8_GUITC</name>
<dbReference type="OrthoDB" id="419768at2759"/>
<dbReference type="PROSITE" id="PS50004">
    <property type="entry name" value="C2"/>
    <property type="match status" value="1"/>
</dbReference>
<evidence type="ECO:0000313" key="3">
    <source>
        <dbReference type="EMBL" id="EKX48679.1"/>
    </source>
</evidence>
<accession>L1JKL8</accession>